<feature type="domain" description="Nudix hydrolase" evidence="5">
    <location>
        <begin position="18"/>
        <end position="149"/>
    </location>
</feature>
<dbReference type="PANTHER" id="PTHR12629:SF0">
    <property type="entry name" value="DIPHOSPHOINOSITOL-POLYPHOSPHATE DIPHOSPHATASE"/>
    <property type="match status" value="1"/>
</dbReference>
<reference evidence="6 7" key="1">
    <citation type="submission" date="2018-06" db="EMBL/GenBank/DDBJ databases">
        <title>Genomic Encyclopedia of Type Strains, Phase III (KMG-III): the genomes of soil and plant-associated and newly described type strains.</title>
        <authorList>
            <person name="Whitman W."/>
        </authorList>
    </citation>
    <scope>NUCLEOTIDE SEQUENCE [LARGE SCALE GENOMIC DNA]</scope>
    <source>
        <strain evidence="6 7">CECT 9025</strain>
    </source>
</reference>
<dbReference type="EMBL" id="QJTE01000001">
    <property type="protein sequence ID" value="PYE85413.1"/>
    <property type="molecule type" value="Genomic_DNA"/>
</dbReference>
<protein>
    <submittedName>
        <fullName evidence="6">8-oxo-dGTP pyrophosphatase MutT (NUDIX family)</fullName>
    </submittedName>
</protein>
<dbReference type="CDD" id="cd04666">
    <property type="entry name" value="NUDIX_DIPP2_like_Nudt4"/>
    <property type="match status" value="1"/>
</dbReference>
<dbReference type="SUPFAM" id="SSF55811">
    <property type="entry name" value="Nudix"/>
    <property type="match status" value="1"/>
</dbReference>
<keyword evidence="2" id="KW-0479">Metal-binding</keyword>
<evidence type="ECO:0000259" key="5">
    <source>
        <dbReference type="PROSITE" id="PS51462"/>
    </source>
</evidence>
<dbReference type="GO" id="GO:0016462">
    <property type="term" value="F:pyrophosphatase activity"/>
    <property type="evidence" value="ECO:0007669"/>
    <property type="project" value="InterPro"/>
</dbReference>
<dbReference type="InterPro" id="IPR015797">
    <property type="entry name" value="NUDIX_hydrolase-like_dom_sf"/>
</dbReference>
<keyword evidence="4" id="KW-0460">Magnesium</keyword>
<dbReference type="PANTHER" id="PTHR12629">
    <property type="entry name" value="DIPHOSPHOINOSITOL POLYPHOSPHATE PHOSPHOHYDROLASE"/>
    <property type="match status" value="1"/>
</dbReference>
<sequence>MTPRDTIEIDGRTPFAGPLKVQLAALCRRKGKSGPEVLMVTSSNGRWILPKGWPMEGVKDWNAALVEAWEEGGVKKARVSKKPLGSYISTKISAFGDEEPCLTWVYGARVTKMSKDYPEAGRRDRRWIPLREAARLVTEDGLREILKRL</sequence>
<dbReference type="PROSITE" id="PS51462">
    <property type="entry name" value="NUDIX"/>
    <property type="match status" value="1"/>
</dbReference>
<dbReference type="InterPro" id="IPR000086">
    <property type="entry name" value="NUDIX_hydrolase_dom"/>
</dbReference>
<dbReference type="GO" id="GO:0005737">
    <property type="term" value="C:cytoplasm"/>
    <property type="evidence" value="ECO:0007669"/>
    <property type="project" value="TreeGrafter"/>
</dbReference>
<proteinExistence type="predicted"/>
<dbReference type="Gene3D" id="3.90.79.10">
    <property type="entry name" value="Nucleoside Triphosphate Pyrophosphohydrolase"/>
    <property type="match status" value="1"/>
</dbReference>
<evidence type="ECO:0000256" key="4">
    <source>
        <dbReference type="ARBA" id="ARBA00022842"/>
    </source>
</evidence>
<gene>
    <name evidence="6" type="ORF">DFP88_10178</name>
</gene>
<dbReference type="Proteomes" id="UP000248311">
    <property type="component" value="Unassembled WGS sequence"/>
</dbReference>
<dbReference type="GO" id="GO:0046872">
    <property type="term" value="F:metal ion binding"/>
    <property type="evidence" value="ECO:0007669"/>
    <property type="project" value="UniProtKB-KW"/>
</dbReference>
<dbReference type="OrthoDB" id="7066910at2"/>
<comment type="cofactor">
    <cofactor evidence="1">
        <name>Mg(2+)</name>
        <dbReference type="ChEBI" id="CHEBI:18420"/>
    </cofactor>
</comment>
<keyword evidence="3" id="KW-0378">Hydrolase</keyword>
<dbReference type="Pfam" id="PF00293">
    <property type="entry name" value="NUDIX"/>
    <property type="match status" value="1"/>
</dbReference>
<evidence type="ECO:0000313" key="7">
    <source>
        <dbReference type="Proteomes" id="UP000248311"/>
    </source>
</evidence>
<evidence type="ECO:0000256" key="2">
    <source>
        <dbReference type="ARBA" id="ARBA00022723"/>
    </source>
</evidence>
<evidence type="ECO:0000256" key="3">
    <source>
        <dbReference type="ARBA" id="ARBA00022801"/>
    </source>
</evidence>
<evidence type="ECO:0000313" key="6">
    <source>
        <dbReference type="EMBL" id="PYE85413.1"/>
    </source>
</evidence>
<name>A0A318SUX4_9RHOB</name>
<dbReference type="AlphaFoldDB" id="A0A318SUX4"/>
<evidence type="ECO:0000256" key="1">
    <source>
        <dbReference type="ARBA" id="ARBA00001946"/>
    </source>
</evidence>
<dbReference type="RefSeq" id="WP_110812482.1">
    <property type="nucleotide sequence ID" value="NZ_QJTE01000001.1"/>
</dbReference>
<organism evidence="6 7">
    <name type="scientific">Pseudoroseicyclus aestuarii</name>
    <dbReference type="NCBI Taxonomy" id="1795041"/>
    <lineage>
        <taxon>Bacteria</taxon>
        <taxon>Pseudomonadati</taxon>
        <taxon>Pseudomonadota</taxon>
        <taxon>Alphaproteobacteria</taxon>
        <taxon>Rhodobacterales</taxon>
        <taxon>Paracoccaceae</taxon>
        <taxon>Pseudoroseicyclus</taxon>
    </lineage>
</organism>
<keyword evidence="7" id="KW-1185">Reference proteome</keyword>
<comment type="caution">
    <text evidence="6">The sequence shown here is derived from an EMBL/GenBank/DDBJ whole genome shotgun (WGS) entry which is preliminary data.</text>
</comment>
<accession>A0A318SUX4</accession>
<dbReference type="InterPro" id="IPR047198">
    <property type="entry name" value="DDP-like_NUDIX"/>
</dbReference>